<dbReference type="RefSeq" id="WP_141983436.1">
    <property type="nucleotide sequence ID" value="NZ_VFPP01000001.1"/>
</dbReference>
<gene>
    <name evidence="2" type="ORF">FHX81_7871</name>
</gene>
<sequence length="797" mass="83184">MKWAPRFLRDRTALRASAVVFVVAAFLVAVHVVLQAFSLSGEQVAERDLGEFDAAVGLGAVAAVRPGDGALAEDVRDAVRAAGTPDAAVSVVSVDVQLAVPDPPRTPFVEADWVSGFFTGRYALTAGRWPTAPGEIAVTGTGTIDVGLGEALPVLADKASFTVVGVAEDRYEPGPGLLAAPGTWAALDPALAESFPSLSASVTAYWSGGDDADVLRRLTAVPARYEVDPSEAIASSLRTRGSLTSAERESWVDRTPAAYSVPAVVLPLAAVLLLFGLCDRRFRRNADVLTSLGIRPARAAVNVATPAVVWAFSAVIAGVLAGVALGLVGRAVVDGLVHPPLSPMPSPAEPALHLVAVTTVGSAVGLALLWWRTAGSAIRNTGQARKAAVVLLGLVAAVQAWWVDSLVGVMVFAGTITVCVSLLTPELVARVVRAVPGDDPRTRLARARLLRDRHVPATVAILAAVVGNLVGFAILVDSITTGEQSRSSADVAPGQVVLNGRGGYLQPPSPAVVDVARSSVPEHEPVSLRYLGADDESVTFQRDDWGFVLALDTPDQVASLIGRPLRAPERDSLVAGGLVLWEEGDDRVLVRSVRGRVVATTSPLPAAVADFPAVAWKDGTRGVVLSSTARDLRLPLADGAVFYSGVSDEAARAIREAVLRAGLDPKEVLVHEEPARVVTPIAVRASVVALGLLTLVTTLVVSWGRAGTLRGHARLLRALGIPVAWTRRVLLLEQASVTFLSSALAALITVPPLLVAVVRLPGFVPAVPWPWVAVILTTFVASTAITTALCATRLRSL</sequence>
<reference evidence="2 3" key="1">
    <citation type="submission" date="2019-06" db="EMBL/GenBank/DDBJ databases">
        <title>Sequencing the genomes of 1000 actinobacteria strains.</title>
        <authorList>
            <person name="Klenk H.-P."/>
        </authorList>
    </citation>
    <scope>NUCLEOTIDE SEQUENCE [LARGE SCALE GENOMIC DNA]</scope>
    <source>
        <strain evidence="2 3">DSM 45456</strain>
    </source>
</reference>
<feature type="transmembrane region" description="Helical" evidence="1">
    <location>
        <begin position="12"/>
        <end position="34"/>
    </location>
</feature>
<comment type="caution">
    <text evidence="2">The sequence shown here is derived from an EMBL/GenBank/DDBJ whole genome shotgun (WGS) entry which is preliminary data.</text>
</comment>
<evidence type="ECO:0000313" key="2">
    <source>
        <dbReference type="EMBL" id="TQM85391.1"/>
    </source>
</evidence>
<protein>
    <recommendedName>
        <fullName evidence="4">FtsX-like permease family protein</fullName>
    </recommendedName>
</protein>
<feature type="transmembrane region" description="Helical" evidence="1">
    <location>
        <begin position="681"/>
        <end position="704"/>
    </location>
</feature>
<evidence type="ECO:0000256" key="1">
    <source>
        <dbReference type="SAM" id="Phobius"/>
    </source>
</evidence>
<feature type="transmembrane region" description="Helical" evidence="1">
    <location>
        <begin position="299"/>
        <end position="332"/>
    </location>
</feature>
<feature type="transmembrane region" description="Helical" evidence="1">
    <location>
        <begin position="409"/>
        <end position="432"/>
    </location>
</feature>
<dbReference type="Proteomes" id="UP000316628">
    <property type="component" value="Unassembled WGS sequence"/>
</dbReference>
<proteinExistence type="predicted"/>
<dbReference type="EMBL" id="VFPP01000001">
    <property type="protein sequence ID" value="TQM85391.1"/>
    <property type="molecule type" value="Genomic_DNA"/>
</dbReference>
<feature type="transmembrane region" description="Helical" evidence="1">
    <location>
        <begin position="737"/>
        <end position="757"/>
    </location>
</feature>
<feature type="transmembrane region" description="Helical" evidence="1">
    <location>
        <begin position="383"/>
        <end position="403"/>
    </location>
</feature>
<feature type="transmembrane region" description="Helical" evidence="1">
    <location>
        <begin position="257"/>
        <end position="278"/>
    </location>
</feature>
<evidence type="ECO:0000313" key="3">
    <source>
        <dbReference type="Proteomes" id="UP000316628"/>
    </source>
</evidence>
<name>A0A543JRB5_9PSEU</name>
<keyword evidence="3" id="KW-1185">Reference proteome</keyword>
<organism evidence="2 3">
    <name type="scientific">Saccharothrix saharensis</name>
    <dbReference type="NCBI Taxonomy" id="571190"/>
    <lineage>
        <taxon>Bacteria</taxon>
        <taxon>Bacillati</taxon>
        <taxon>Actinomycetota</taxon>
        <taxon>Actinomycetes</taxon>
        <taxon>Pseudonocardiales</taxon>
        <taxon>Pseudonocardiaceae</taxon>
        <taxon>Saccharothrix</taxon>
    </lineage>
</organism>
<feature type="transmembrane region" description="Helical" evidence="1">
    <location>
        <begin position="769"/>
        <end position="791"/>
    </location>
</feature>
<keyword evidence="1" id="KW-1133">Transmembrane helix</keyword>
<accession>A0A543JRB5</accession>
<keyword evidence="1" id="KW-0812">Transmembrane</keyword>
<dbReference type="AlphaFoldDB" id="A0A543JRB5"/>
<dbReference type="OrthoDB" id="3333294at2"/>
<feature type="transmembrane region" description="Helical" evidence="1">
    <location>
        <begin position="352"/>
        <end position="371"/>
    </location>
</feature>
<keyword evidence="1" id="KW-0472">Membrane</keyword>
<evidence type="ECO:0008006" key="4">
    <source>
        <dbReference type="Google" id="ProtNLM"/>
    </source>
</evidence>
<feature type="transmembrane region" description="Helical" evidence="1">
    <location>
        <begin position="453"/>
        <end position="476"/>
    </location>
</feature>